<evidence type="ECO:0000256" key="1">
    <source>
        <dbReference type="ARBA" id="ARBA00001946"/>
    </source>
</evidence>
<protein>
    <submittedName>
        <fullName evidence="5">NUDIX hydrolase</fullName>
    </submittedName>
</protein>
<dbReference type="PRINTS" id="PR00502">
    <property type="entry name" value="NUDIXFAMILY"/>
</dbReference>
<gene>
    <name evidence="5" type="ORF">GCM10011608_12420</name>
</gene>
<dbReference type="PANTHER" id="PTHR43046:SF12">
    <property type="entry name" value="GDP-MANNOSE MANNOSYL HYDROLASE"/>
    <property type="match status" value="1"/>
</dbReference>
<reference evidence="5" key="2">
    <citation type="submission" date="2020-09" db="EMBL/GenBank/DDBJ databases">
        <authorList>
            <person name="Sun Q."/>
            <person name="Zhou Y."/>
        </authorList>
    </citation>
    <scope>NUCLEOTIDE SEQUENCE</scope>
    <source>
        <strain evidence="5">CGMCC 4.7312</strain>
    </source>
</reference>
<feature type="domain" description="Nudix hydrolase" evidence="4">
    <location>
        <begin position="45"/>
        <end position="178"/>
    </location>
</feature>
<dbReference type="GO" id="GO:0016787">
    <property type="term" value="F:hydrolase activity"/>
    <property type="evidence" value="ECO:0007669"/>
    <property type="project" value="UniProtKB-KW"/>
</dbReference>
<dbReference type="CDD" id="cd18876">
    <property type="entry name" value="NUDIX_Hydrolase"/>
    <property type="match status" value="1"/>
</dbReference>
<dbReference type="PANTHER" id="PTHR43046">
    <property type="entry name" value="GDP-MANNOSE MANNOSYL HYDROLASE"/>
    <property type="match status" value="1"/>
</dbReference>
<proteinExistence type="predicted"/>
<evidence type="ECO:0000256" key="3">
    <source>
        <dbReference type="ARBA" id="ARBA00022842"/>
    </source>
</evidence>
<dbReference type="AlphaFoldDB" id="A0A917WUA6"/>
<dbReference type="Pfam" id="PF00293">
    <property type="entry name" value="NUDIX"/>
    <property type="match status" value="1"/>
</dbReference>
<evidence type="ECO:0000313" key="5">
    <source>
        <dbReference type="EMBL" id="GGM29284.1"/>
    </source>
</evidence>
<organism evidence="5 6">
    <name type="scientific">Micromonospora sonchi</name>
    <dbReference type="NCBI Taxonomy" id="1763543"/>
    <lineage>
        <taxon>Bacteria</taxon>
        <taxon>Bacillati</taxon>
        <taxon>Actinomycetota</taxon>
        <taxon>Actinomycetes</taxon>
        <taxon>Micromonosporales</taxon>
        <taxon>Micromonosporaceae</taxon>
        <taxon>Micromonospora</taxon>
    </lineage>
</organism>
<keyword evidence="6" id="KW-1185">Reference proteome</keyword>
<sequence length="192" mass="21101">MLVVSELVSESADNVSARRCGRVAPAAPYRLRMPSERRDFTADLPHKRMAAGLLITDADERVLLVEPAYQADWEIPGGCVEADESPYQAAVRECREELGVDLTPGRLLVVDWVPARDGRTEGVMVVYDGGTLDATATERIVVPPGELKGWAWSDPLQTARRLRPLLARRVAEALRARADGCCSYLEDGVRVT</sequence>
<dbReference type="PROSITE" id="PS51462">
    <property type="entry name" value="NUDIX"/>
    <property type="match status" value="1"/>
</dbReference>
<dbReference type="InterPro" id="IPR000086">
    <property type="entry name" value="NUDIX_hydrolase_dom"/>
</dbReference>
<comment type="cofactor">
    <cofactor evidence="1">
        <name>Mg(2+)</name>
        <dbReference type="ChEBI" id="CHEBI:18420"/>
    </cofactor>
</comment>
<name>A0A917WUA6_9ACTN</name>
<evidence type="ECO:0000313" key="6">
    <source>
        <dbReference type="Proteomes" id="UP000608890"/>
    </source>
</evidence>
<dbReference type="InterPro" id="IPR020476">
    <property type="entry name" value="Nudix_hydrolase"/>
</dbReference>
<keyword evidence="3" id="KW-0460">Magnesium</keyword>
<dbReference type="EMBL" id="BMNB01000004">
    <property type="protein sequence ID" value="GGM29284.1"/>
    <property type="molecule type" value="Genomic_DNA"/>
</dbReference>
<dbReference type="InterPro" id="IPR015797">
    <property type="entry name" value="NUDIX_hydrolase-like_dom_sf"/>
</dbReference>
<dbReference type="SUPFAM" id="SSF55811">
    <property type="entry name" value="Nudix"/>
    <property type="match status" value="1"/>
</dbReference>
<evidence type="ECO:0000259" key="4">
    <source>
        <dbReference type="PROSITE" id="PS51462"/>
    </source>
</evidence>
<keyword evidence="2 5" id="KW-0378">Hydrolase</keyword>
<dbReference type="Gene3D" id="3.90.79.10">
    <property type="entry name" value="Nucleoside Triphosphate Pyrophosphohydrolase"/>
    <property type="match status" value="1"/>
</dbReference>
<accession>A0A917WUA6</accession>
<reference evidence="5" key="1">
    <citation type="journal article" date="2014" name="Int. J. Syst. Evol. Microbiol.">
        <title>Complete genome sequence of Corynebacterium casei LMG S-19264T (=DSM 44701T), isolated from a smear-ripened cheese.</title>
        <authorList>
            <consortium name="US DOE Joint Genome Institute (JGI-PGF)"/>
            <person name="Walter F."/>
            <person name="Albersmeier A."/>
            <person name="Kalinowski J."/>
            <person name="Ruckert C."/>
        </authorList>
    </citation>
    <scope>NUCLEOTIDE SEQUENCE</scope>
    <source>
        <strain evidence="5">CGMCC 4.7312</strain>
    </source>
</reference>
<dbReference type="Proteomes" id="UP000608890">
    <property type="component" value="Unassembled WGS sequence"/>
</dbReference>
<comment type="caution">
    <text evidence="5">The sequence shown here is derived from an EMBL/GenBank/DDBJ whole genome shotgun (WGS) entry which is preliminary data.</text>
</comment>
<evidence type="ECO:0000256" key="2">
    <source>
        <dbReference type="ARBA" id="ARBA00022801"/>
    </source>
</evidence>